<dbReference type="Proteomes" id="UP000309133">
    <property type="component" value="Unassembled WGS sequence"/>
</dbReference>
<gene>
    <name evidence="2" type="ORF">E6C64_03660</name>
</gene>
<keyword evidence="1" id="KW-0472">Membrane</keyword>
<reference evidence="2 3" key="1">
    <citation type="submission" date="2019-04" db="EMBL/GenBank/DDBJ databases">
        <authorList>
            <person name="Jiang L."/>
        </authorList>
    </citation>
    <scope>NUCLEOTIDE SEQUENCE [LARGE SCALE GENOMIC DNA]</scope>
    <source>
        <strain evidence="2 3">YIM 131853</strain>
    </source>
</reference>
<protein>
    <submittedName>
        <fullName evidence="2">Uncharacterized protein</fullName>
    </submittedName>
</protein>
<feature type="transmembrane region" description="Helical" evidence="1">
    <location>
        <begin position="64"/>
        <end position="87"/>
    </location>
</feature>
<feature type="transmembrane region" description="Helical" evidence="1">
    <location>
        <begin position="160"/>
        <end position="179"/>
    </location>
</feature>
<dbReference type="EMBL" id="SSSM01000001">
    <property type="protein sequence ID" value="THG33446.1"/>
    <property type="molecule type" value="Genomic_DNA"/>
</dbReference>
<dbReference type="RefSeq" id="WP_136426228.1">
    <property type="nucleotide sequence ID" value="NZ_SSSM01000001.1"/>
</dbReference>
<keyword evidence="1" id="KW-1133">Transmembrane helix</keyword>
<dbReference type="OrthoDB" id="3478257at2"/>
<keyword evidence="1" id="KW-0812">Transmembrane</keyword>
<comment type="caution">
    <text evidence="2">The sequence shown here is derived from an EMBL/GenBank/DDBJ whole genome shotgun (WGS) entry which is preliminary data.</text>
</comment>
<organism evidence="2 3">
    <name type="scientific">Naasia lichenicola</name>
    <dbReference type="NCBI Taxonomy" id="2565933"/>
    <lineage>
        <taxon>Bacteria</taxon>
        <taxon>Bacillati</taxon>
        <taxon>Actinomycetota</taxon>
        <taxon>Actinomycetes</taxon>
        <taxon>Micrococcales</taxon>
        <taxon>Microbacteriaceae</taxon>
        <taxon>Naasia</taxon>
    </lineage>
</organism>
<feature type="transmembrane region" description="Helical" evidence="1">
    <location>
        <begin position="20"/>
        <end position="43"/>
    </location>
</feature>
<proteinExistence type="predicted"/>
<sequence length="254" mass="27719">MSTEAPAHRAETVDSVSKKLLVSNTALAISAGLVLLSVIRVYYFCNFDVQVALATLSVANRTQVLISTMFNFITTVVPFLFTMPAVRRWLWAGNSNDASPLLTLRTALIWVPLTPLVALSMSIPVAFGWFLGAASLFIVRKVRKSEKPPKKPASVMLNPVWIMSTLAGFLILFTLYTPWQAREAITIAGEPTVGYVIGEQAGQTLILDYDKKAMWVKTSDVGTRELCKPTTSWYSGTLASITNPAGVDCLALVD</sequence>
<dbReference type="AlphaFoldDB" id="A0A4S4FUY9"/>
<evidence type="ECO:0000313" key="2">
    <source>
        <dbReference type="EMBL" id="THG33446.1"/>
    </source>
</evidence>
<evidence type="ECO:0000256" key="1">
    <source>
        <dbReference type="SAM" id="Phobius"/>
    </source>
</evidence>
<name>A0A4S4FUY9_9MICO</name>
<accession>A0A4S4FUY9</accession>
<feature type="transmembrane region" description="Helical" evidence="1">
    <location>
        <begin position="107"/>
        <end position="139"/>
    </location>
</feature>
<evidence type="ECO:0000313" key="3">
    <source>
        <dbReference type="Proteomes" id="UP000309133"/>
    </source>
</evidence>
<keyword evidence="3" id="KW-1185">Reference proteome</keyword>